<sequence>MFVRAVERTPVRLGASVACLGTLSHSVVLPHLQTSSCNCGSVTSVCASAATRRAVSTLTPSTSLCDTLCTARRWAAMYPKASRKQVRTARRKDFNYLTADRLVPSEKKLSRVAIRNRDDAGLRRRREYKQQLIRDVEEKIRFFPPNIKKQVFFPLMTNSPRLSLFRGNREYGIRLCTRVFSMLLDQLCKRENRGIILERCAELGWEPPTAEDWERYTDSVTGDITTGIMYSKWVNAILTTYGRMFHTGSTQLIAGGSSTLFAYVIRNYSDRTLVPPLEDWSRQFGPVIAEEFVGRPRGQEKFNLAMSNAVIEVRSWGRLQAQEAVSRLSLQEQDDLVQWVEQNIKSHIADMERKNAFSAKVLAVMHSLPEAKAIRTSFWSFKESKRLEHVVKQNGAFYPLVHDVRKAWSSMSKEEKARYSCFGQKIQSETACGRKLFLRYCCRDYGFSLIEASRRFNALGELQKAALEFPFYLPLTPSNASTAAFRRFYHVMCERYGMVRTYNNGVGNRLFMIAMRHKWDGLSMEERQQYEERDRIYSVFPLQPTPAETVESSCATSSSLEALPAKTTSLTPSPGAEAVVPRWGKPFKGSAVQVAPAKVGPQYFVEERPPSLKVEETSLTAEALLKNLREVAYANRRRAFKKKEAPKKPEVVPYVVYPAVAVKPNKPRPPLPPPKKQPAGSAASNSKVAKAPVGRPKANYVRVEIPGPPPLKRPARRHKLEYCVLRV</sequence>
<protein>
    <submittedName>
        <fullName evidence="2">Uncharacterized protein</fullName>
    </submittedName>
</protein>
<evidence type="ECO:0000313" key="2">
    <source>
        <dbReference type="EMBL" id="KAG5500434.1"/>
    </source>
</evidence>
<feature type="compositionally biased region" description="Pro residues" evidence="1">
    <location>
        <begin position="667"/>
        <end position="676"/>
    </location>
</feature>
<dbReference type="AlphaFoldDB" id="A0A836L6S0"/>
<name>A0A836L6S0_9TRYP</name>
<evidence type="ECO:0000256" key="1">
    <source>
        <dbReference type="SAM" id="MobiDB-lite"/>
    </source>
</evidence>
<dbReference type="RefSeq" id="XP_067755768.1">
    <property type="nucleotide sequence ID" value="XM_067899529.1"/>
</dbReference>
<dbReference type="EMBL" id="JAFJZO010000028">
    <property type="protein sequence ID" value="KAG5500434.1"/>
    <property type="molecule type" value="Genomic_DNA"/>
</dbReference>
<dbReference type="OrthoDB" id="277701at2759"/>
<organism evidence="2 3">
    <name type="scientific">Porcisia hertigi</name>
    <dbReference type="NCBI Taxonomy" id="2761500"/>
    <lineage>
        <taxon>Eukaryota</taxon>
        <taxon>Discoba</taxon>
        <taxon>Euglenozoa</taxon>
        <taxon>Kinetoplastea</taxon>
        <taxon>Metakinetoplastina</taxon>
        <taxon>Trypanosomatida</taxon>
        <taxon>Trypanosomatidae</taxon>
        <taxon>Leishmaniinae</taxon>
        <taxon>Porcisia</taxon>
    </lineage>
</organism>
<dbReference type="KEGG" id="phet:94289606"/>
<accession>A0A836L6S0</accession>
<proteinExistence type="predicted"/>
<gene>
    <name evidence="2" type="ORF">JKF63_03527</name>
</gene>
<comment type="caution">
    <text evidence="2">The sequence shown here is derived from an EMBL/GenBank/DDBJ whole genome shotgun (WGS) entry which is preliminary data.</text>
</comment>
<dbReference type="GeneID" id="94289606"/>
<reference evidence="2 3" key="1">
    <citation type="submission" date="2021-02" db="EMBL/GenBank/DDBJ databases">
        <title>Porcisia hertigi Genome sequencing and assembly.</title>
        <authorList>
            <person name="Almutairi H."/>
            <person name="Gatherer D."/>
        </authorList>
    </citation>
    <scope>NUCLEOTIDE SEQUENCE [LARGE SCALE GENOMIC DNA]</scope>
    <source>
        <strain evidence="2 3">C119</strain>
    </source>
</reference>
<evidence type="ECO:0000313" key="3">
    <source>
        <dbReference type="Proteomes" id="UP000674318"/>
    </source>
</evidence>
<dbReference type="Proteomes" id="UP000674318">
    <property type="component" value="Chromosome 28"/>
</dbReference>
<feature type="region of interest" description="Disordered" evidence="1">
    <location>
        <begin position="663"/>
        <end position="714"/>
    </location>
</feature>
<keyword evidence="3" id="KW-1185">Reference proteome</keyword>